<feature type="compositionally biased region" description="Low complexity" evidence="1">
    <location>
        <begin position="86"/>
        <end position="100"/>
    </location>
</feature>
<evidence type="ECO:0000256" key="1">
    <source>
        <dbReference type="SAM" id="MobiDB-lite"/>
    </source>
</evidence>
<gene>
    <name evidence="3" type="ORF">VFH_III230880</name>
</gene>
<evidence type="ECO:0000256" key="2">
    <source>
        <dbReference type="SAM" id="SignalP"/>
    </source>
</evidence>
<dbReference type="Proteomes" id="UP001157006">
    <property type="component" value="Chromosome 3"/>
</dbReference>
<feature type="chain" id="PRO_5043449197" evidence="2">
    <location>
        <begin position="26"/>
        <end position="139"/>
    </location>
</feature>
<keyword evidence="2" id="KW-0732">Signal</keyword>
<evidence type="ECO:0000313" key="4">
    <source>
        <dbReference type="Proteomes" id="UP001157006"/>
    </source>
</evidence>
<reference evidence="3 4" key="1">
    <citation type="submission" date="2023-01" db="EMBL/GenBank/DDBJ databases">
        <authorList>
            <person name="Kreplak J."/>
        </authorList>
    </citation>
    <scope>NUCLEOTIDE SEQUENCE [LARGE SCALE GENOMIC DNA]</scope>
</reference>
<feature type="compositionally biased region" description="Polar residues" evidence="1">
    <location>
        <begin position="102"/>
        <end position="116"/>
    </location>
</feature>
<accession>A0AAV1ABP9</accession>
<keyword evidence="4" id="KW-1185">Reference proteome</keyword>
<feature type="compositionally biased region" description="Low complexity" evidence="1">
    <location>
        <begin position="118"/>
        <end position="139"/>
    </location>
</feature>
<protein>
    <submittedName>
        <fullName evidence="3">Uncharacterized protein</fullName>
    </submittedName>
</protein>
<sequence length="139" mass="14515">MVAKLSIYLVFVSVVLPYYQVLCQGNEWQSLLDQAQDYGISGDTVADAQNIIGDSSMEQVAEDALRDGSLADWVIEATEDTNQGSTTPPAEAPTGPELAPNNAPNSDVENSPNLTPNAGPELAPLSAPSPAPYAASPKA</sequence>
<proteinExistence type="predicted"/>
<organism evidence="3 4">
    <name type="scientific">Vicia faba</name>
    <name type="common">Broad bean</name>
    <name type="synonym">Faba vulgaris</name>
    <dbReference type="NCBI Taxonomy" id="3906"/>
    <lineage>
        <taxon>Eukaryota</taxon>
        <taxon>Viridiplantae</taxon>
        <taxon>Streptophyta</taxon>
        <taxon>Embryophyta</taxon>
        <taxon>Tracheophyta</taxon>
        <taxon>Spermatophyta</taxon>
        <taxon>Magnoliopsida</taxon>
        <taxon>eudicotyledons</taxon>
        <taxon>Gunneridae</taxon>
        <taxon>Pentapetalae</taxon>
        <taxon>rosids</taxon>
        <taxon>fabids</taxon>
        <taxon>Fabales</taxon>
        <taxon>Fabaceae</taxon>
        <taxon>Papilionoideae</taxon>
        <taxon>50 kb inversion clade</taxon>
        <taxon>NPAAA clade</taxon>
        <taxon>Hologalegina</taxon>
        <taxon>IRL clade</taxon>
        <taxon>Fabeae</taxon>
        <taxon>Vicia</taxon>
    </lineage>
</organism>
<feature type="region of interest" description="Disordered" evidence="1">
    <location>
        <begin position="77"/>
        <end position="139"/>
    </location>
</feature>
<dbReference type="EMBL" id="OX451738">
    <property type="protein sequence ID" value="CAI8606450.1"/>
    <property type="molecule type" value="Genomic_DNA"/>
</dbReference>
<feature type="signal peptide" evidence="2">
    <location>
        <begin position="1"/>
        <end position="25"/>
    </location>
</feature>
<evidence type="ECO:0000313" key="3">
    <source>
        <dbReference type="EMBL" id="CAI8606450.1"/>
    </source>
</evidence>
<dbReference type="AlphaFoldDB" id="A0AAV1ABP9"/>
<name>A0AAV1ABP9_VICFA</name>